<proteinExistence type="predicted"/>
<accession>A0A915K787</accession>
<reference evidence="2" key="1">
    <citation type="submission" date="2022-11" db="UniProtKB">
        <authorList>
            <consortium name="WormBaseParasite"/>
        </authorList>
    </citation>
    <scope>IDENTIFICATION</scope>
</reference>
<dbReference type="AlphaFoldDB" id="A0A915K787"/>
<evidence type="ECO:0000313" key="2">
    <source>
        <dbReference type="WBParaSite" id="nRc.2.0.1.t34044-RA"/>
    </source>
</evidence>
<sequence>MIAVKFGCATLLCYLLMHYQQPPTNKSEKILGFLSPTVEKMLPIPLEFHRRRFPILPVQK</sequence>
<keyword evidence="1" id="KW-1185">Reference proteome</keyword>
<dbReference type="WBParaSite" id="nRc.2.0.1.t34044-RA">
    <property type="protein sequence ID" value="nRc.2.0.1.t34044-RA"/>
    <property type="gene ID" value="nRc.2.0.1.g34044"/>
</dbReference>
<organism evidence="1 2">
    <name type="scientific">Romanomermis culicivorax</name>
    <name type="common">Nematode worm</name>
    <dbReference type="NCBI Taxonomy" id="13658"/>
    <lineage>
        <taxon>Eukaryota</taxon>
        <taxon>Metazoa</taxon>
        <taxon>Ecdysozoa</taxon>
        <taxon>Nematoda</taxon>
        <taxon>Enoplea</taxon>
        <taxon>Dorylaimia</taxon>
        <taxon>Mermithida</taxon>
        <taxon>Mermithoidea</taxon>
        <taxon>Mermithidae</taxon>
        <taxon>Romanomermis</taxon>
    </lineage>
</organism>
<dbReference type="Proteomes" id="UP000887565">
    <property type="component" value="Unplaced"/>
</dbReference>
<name>A0A915K787_ROMCU</name>
<evidence type="ECO:0000313" key="1">
    <source>
        <dbReference type="Proteomes" id="UP000887565"/>
    </source>
</evidence>
<protein>
    <submittedName>
        <fullName evidence="2">Cytochrome P450</fullName>
    </submittedName>
</protein>